<dbReference type="OrthoDB" id="313140at2759"/>
<evidence type="ECO:0000313" key="2">
    <source>
        <dbReference type="EMBL" id="CAD8118868.1"/>
    </source>
</evidence>
<name>A0A8S1QT00_9CILI</name>
<feature type="transmembrane region" description="Helical" evidence="1">
    <location>
        <begin position="217"/>
        <end position="240"/>
    </location>
</feature>
<feature type="transmembrane region" description="Helical" evidence="1">
    <location>
        <begin position="158"/>
        <end position="181"/>
    </location>
</feature>
<accession>A0A8S1QT00</accession>
<feature type="transmembrane region" description="Helical" evidence="1">
    <location>
        <begin position="127"/>
        <end position="152"/>
    </location>
</feature>
<feature type="transmembrane region" description="Helical" evidence="1">
    <location>
        <begin position="193"/>
        <end position="211"/>
    </location>
</feature>
<feature type="transmembrane region" description="Helical" evidence="1">
    <location>
        <begin position="54"/>
        <end position="74"/>
    </location>
</feature>
<reference evidence="2" key="1">
    <citation type="submission" date="2021-01" db="EMBL/GenBank/DDBJ databases">
        <authorList>
            <consortium name="Genoscope - CEA"/>
            <person name="William W."/>
        </authorList>
    </citation>
    <scope>NUCLEOTIDE SEQUENCE</scope>
</reference>
<dbReference type="AlphaFoldDB" id="A0A8S1QT00"/>
<keyword evidence="1" id="KW-1133">Transmembrane helix</keyword>
<keyword evidence="1" id="KW-0472">Membrane</keyword>
<organism evidence="2 3">
    <name type="scientific">Paramecium sonneborni</name>
    <dbReference type="NCBI Taxonomy" id="65129"/>
    <lineage>
        <taxon>Eukaryota</taxon>
        <taxon>Sar</taxon>
        <taxon>Alveolata</taxon>
        <taxon>Ciliophora</taxon>
        <taxon>Intramacronucleata</taxon>
        <taxon>Oligohymenophorea</taxon>
        <taxon>Peniculida</taxon>
        <taxon>Parameciidae</taxon>
        <taxon>Paramecium</taxon>
    </lineage>
</organism>
<comment type="caution">
    <text evidence="2">The sequence shown here is derived from an EMBL/GenBank/DDBJ whole genome shotgun (WGS) entry which is preliminary data.</text>
</comment>
<dbReference type="Proteomes" id="UP000692954">
    <property type="component" value="Unassembled WGS sequence"/>
</dbReference>
<keyword evidence="3" id="KW-1185">Reference proteome</keyword>
<gene>
    <name evidence="2" type="ORF">PSON_ATCC_30995.1.T1190006</name>
</gene>
<protein>
    <recommendedName>
        <fullName evidence="4">Transmembrane protein</fullName>
    </recommendedName>
</protein>
<dbReference type="EMBL" id="CAJJDN010000119">
    <property type="protein sequence ID" value="CAD8118868.1"/>
    <property type="molecule type" value="Genomic_DNA"/>
</dbReference>
<evidence type="ECO:0008006" key="4">
    <source>
        <dbReference type="Google" id="ProtNLM"/>
    </source>
</evidence>
<evidence type="ECO:0000313" key="3">
    <source>
        <dbReference type="Proteomes" id="UP000692954"/>
    </source>
</evidence>
<proteinExistence type="predicted"/>
<feature type="transmembrane region" description="Helical" evidence="1">
    <location>
        <begin position="94"/>
        <end position="115"/>
    </location>
</feature>
<feature type="transmembrane region" description="Helical" evidence="1">
    <location>
        <begin position="252"/>
        <end position="281"/>
    </location>
</feature>
<sequence length="295" mass="34005">MNNGIRYISENRSQDLVYYFPNCTSRNPFHNNQSNNSDTLAQQDINSSVIKSTFIAKTLIVIGVLFGIILVILKMQGQNSMLQEYLFNVYTLKIQVTSFTFGFILLIVIIAIPIYQTQFKETQAHNIIGQILQTLFFISFIISAVTFTYFLFIYFNNGYYLVLSTILCLFLVNIALAIYVGCNKQQYNPKKQGICSIILIWIFSILSIFYFLNIWWQLLICGILIMTFELLVIHSVKFIIEEYEFKLTNQDYIISVPLIFFVTIISFLAIIFIIVIIIGLLCNSKSSESLIDDDS</sequence>
<keyword evidence="1" id="KW-0812">Transmembrane</keyword>
<evidence type="ECO:0000256" key="1">
    <source>
        <dbReference type="SAM" id="Phobius"/>
    </source>
</evidence>